<name>A0A0B7IA55_9FLAO</name>
<dbReference type="Proteomes" id="UP000039370">
    <property type="component" value="Unassembled WGS sequence"/>
</dbReference>
<sequence>MKQFGDIYQLMAQKFFLFLLIFFGGCTSKQERGHFEITEAHKDSLFQKIIQNS</sequence>
<gene>
    <name evidence="1" type="ORF">CCAN11_1770007</name>
</gene>
<dbReference type="EMBL" id="CDOK01000087">
    <property type="protein sequence ID" value="CEN48610.1"/>
    <property type="molecule type" value="Genomic_DNA"/>
</dbReference>
<dbReference type="PROSITE" id="PS51257">
    <property type="entry name" value="PROKAR_LIPOPROTEIN"/>
    <property type="match status" value="1"/>
</dbReference>
<evidence type="ECO:0000313" key="2">
    <source>
        <dbReference type="Proteomes" id="UP000039370"/>
    </source>
</evidence>
<dbReference type="AlphaFoldDB" id="A0A0B7IA55"/>
<evidence type="ECO:0008006" key="3">
    <source>
        <dbReference type="Google" id="ProtNLM"/>
    </source>
</evidence>
<reference evidence="2" key="1">
    <citation type="submission" date="2015-01" db="EMBL/GenBank/DDBJ databases">
        <authorList>
            <person name="MANFREDI Pablo"/>
        </authorList>
    </citation>
    <scope>NUCLEOTIDE SEQUENCE [LARGE SCALE GENOMIC DNA]</scope>
    <source>
        <strain evidence="2">Cc11</strain>
    </source>
</reference>
<evidence type="ECO:0000313" key="1">
    <source>
        <dbReference type="EMBL" id="CEN48610.1"/>
    </source>
</evidence>
<proteinExistence type="predicted"/>
<organism evidence="1 2">
    <name type="scientific">Capnocytophaga canimorsus</name>
    <dbReference type="NCBI Taxonomy" id="28188"/>
    <lineage>
        <taxon>Bacteria</taxon>
        <taxon>Pseudomonadati</taxon>
        <taxon>Bacteroidota</taxon>
        <taxon>Flavobacteriia</taxon>
        <taxon>Flavobacteriales</taxon>
        <taxon>Flavobacteriaceae</taxon>
        <taxon>Capnocytophaga</taxon>
    </lineage>
</organism>
<protein>
    <recommendedName>
        <fullName evidence="3">Lipoprotein</fullName>
    </recommendedName>
</protein>
<accession>A0A0B7IA55</accession>